<dbReference type="STRING" id="211165.GCA_000317285_04064"/>
<reference evidence="2 3" key="1">
    <citation type="journal article" date="2019" name="Genome Biol. Evol.">
        <title>Day and night: Metabolic profiles and evolutionary relationships of six axenic non-marine cyanobacteria.</title>
        <authorList>
            <person name="Will S.E."/>
            <person name="Henke P."/>
            <person name="Boedeker C."/>
            <person name="Huang S."/>
            <person name="Brinkmann H."/>
            <person name="Rohde M."/>
            <person name="Jarek M."/>
            <person name="Friedl T."/>
            <person name="Seufert S."/>
            <person name="Schumacher M."/>
            <person name="Overmann J."/>
            <person name="Neumann-Schaal M."/>
            <person name="Petersen J."/>
        </authorList>
    </citation>
    <scope>NUCLEOTIDE SEQUENCE [LARGE SCALE GENOMIC DNA]</scope>
    <source>
        <strain evidence="2 3">PCC 6912</strain>
    </source>
</reference>
<accession>A0A3S0YH07</accession>
<dbReference type="OrthoDB" id="489446at2"/>
<comment type="caution">
    <text evidence="2">The sequence shown here is derived from an EMBL/GenBank/DDBJ whole genome shotgun (WGS) entry which is preliminary data.</text>
</comment>
<dbReference type="Proteomes" id="UP000268857">
    <property type="component" value="Unassembled WGS sequence"/>
</dbReference>
<organism evidence="2 3">
    <name type="scientific">Chlorogloeopsis fritschii PCC 6912</name>
    <dbReference type="NCBI Taxonomy" id="211165"/>
    <lineage>
        <taxon>Bacteria</taxon>
        <taxon>Bacillati</taxon>
        <taxon>Cyanobacteriota</taxon>
        <taxon>Cyanophyceae</taxon>
        <taxon>Nostocales</taxon>
        <taxon>Chlorogloeopsidaceae</taxon>
        <taxon>Chlorogloeopsis</taxon>
    </lineage>
</organism>
<evidence type="ECO:0000313" key="3">
    <source>
        <dbReference type="Proteomes" id="UP000268857"/>
    </source>
</evidence>
<sequence>MLDKLTPEQENLILFYQEKWRNIALSTERINRPQADLAVKEIYRLCNLDEPEVVFCESPYEAMSKTLPKLERLIIQPLHWGFLQLRFGILNLFSPRKEIYIDNLALERSSDIYTHIQTTLYFQFILQMKDICQQLQIDIADAIELQINTNITELYHQLTEQLGEQYDSNFIPAASFCSYCSWLDYWSSGLNYSGDQKLLQTFQLVAESCGWIFPYQRVAVVCDRPTKLCFDNQNRLHAEGEPAIQFADGYSLYAYHGVTLPEKYGKLHPHQWQSSWLLAEKNAELRRVLIQGIGYARIIAELQAIKLDSYQEYTLLKIENEVDVEPIYLLKMTCPSTGFIHVLRVPPDVKSAREAIVWVNWGITPEEFAVQT</sequence>
<evidence type="ECO:0000313" key="2">
    <source>
        <dbReference type="EMBL" id="RUR84455.1"/>
    </source>
</evidence>
<name>A0A3S0YH07_CHLFR</name>
<keyword evidence="3" id="KW-1185">Reference proteome</keyword>
<feature type="domain" description="DUF6745" evidence="1">
    <location>
        <begin position="186"/>
        <end position="369"/>
    </location>
</feature>
<evidence type="ECO:0000259" key="1">
    <source>
        <dbReference type="Pfam" id="PF20530"/>
    </source>
</evidence>
<gene>
    <name evidence="2" type="ORF">PCC6912_13500</name>
</gene>
<dbReference type="EMBL" id="RSCJ01000004">
    <property type="protein sequence ID" value="RUR84455.1"/>
    <property type="molecule type" value="Genomic_DNA"/>
</dbReference>
<proteinExistence type="predicted"/>
<dbReference type="AlphaFoldDB" id="A0A3S0YH07"/>
<protein>
    <recommendedName>
        <fullName evidence="1">DUF6745 domain-containing protein</fullName>
    </recommendedName>
</protein>
<dbReference type="InterPro" id="IPR046633">
    <property type="entry name" value="DUF6745"/>
</dbReference>
<dbReference type="RefSeq" id="WP_016875375.1">
    <property type="nucleotide sequence ID" value="NZ_AJLN01000100.1"/>
</dbReference>
<dbReference type="Pfam" id="PF20530">
    <property type="entry name" value="DUF6745"/>
    <property type="match status" value="1"/>
</dbReference>